<dbReference type="GO" id="GO:0000049">
    <property type="term" value="F:tRNA binding"/>
    <property type="evidence" value="ECO:0007669"/>
    <property type="project" value="UniProtKB-UniRule"/>
</dbReference>
<dbReference type="NCBIfam" id="NF045760">
    <property type="entry name" value="YtpR"/>
    <property type="match status" value="1"/>
</dbReference>
<keyword evidence="6" id="KW-1185">Reference proteome</keyword>
<dbReference type="InterPro" id="IPR002547">
    <property type="entry name" value="tRNA-bd_dom"/>
</dbReference>
<protein>
    <submittedName>
        <fullName evidence="5">tRNA-binding protein</fullName>
    </submittedName>
</protein>
<name>A0A4R8A4J4_9FIRM</name>
<dbReference type="InterPro" id="IPR037154">
    <property type="entry name" value="YtpR-like_sf"/>
</dbReference>
<evidence type="ECO:0000313" key="5">
    <source>
        <dbReference type="EMBL" id="TDW25530.1"/>
    </source>
</evidence>
<keyword evidence="2 3" id="KW-0694">RNA-binding</keyword>
<dbReference type="Gene3D" id="2.40.50.140">
    <property type="entry name" value="Nucleic acid-binding proteins"/>
    <property type="match status" value="1"/>
</dbReference>
<organism evidence="5 6">
    <name type="scientific">Breznakia blatticola</name>
    <dbReference type="NCBI Taxonomy" id="1754012"/>
    <lineage>
        <taxon>Bacteria</taxon>
        <taxon>Bacillati</taxon>
        <taxon>Bacillota</taxon>
        <taxon>Erysipelotrichia</taxon>
        <taxon>Erysipelotrichales</taxon>
        <taxon>Erysipelotrichaceae</taxon>
        <taxon>Breznakia</taxon>
    </lineage>
</organism>
<dbReference type="OrthoDB" id="9805455at2"/>
<sequence length="196" mass="21728">MIARVFYNAKAFPGVVLVILHDEEVISTIKSKNVTKLLGKDEKLLGYNIEVDHFESDQDGYQKMTYDLLRFVNGSLHDAFDEEIIHDFNPYIVVGRVLACDDHPDSDHLHVCQVDVGKEVVQIVCGAANVKANINVVACLPNAVLPDGKFITKGKLRGIKSDGMLASAYELGLIEEKKKGILILEDEAKVGEPFFK</sequence>
<dbReference type="AlphaFoldDB" id="A0A4R8A4J4"/>
<feature type="domain" description="TRNA-binding" evidence="4">
    <location>
        <begin position="86"/>
        <end position="195"/>
    </location>
</feature>
<dbReference type="EMBL" id="SODD01000004">
    <property type="protein sequence ID" value="TDW25530.1"/>
    <property type="molecule type" value="Genomic_DNA"/>
</dbReference>
<evidence type="ECO:0000256" key="2">
    <source>
        <dbReference type="ARBA" id="ARBA00022884"/>
    </source>
</evidence>
<comment type="caution">
    <text evidence="5">The sequence shown here is derived from an EMBL/GenBank/DDBJ whole genome shotgun (WGS) entry which is preliminary data.</text>
</comment>
<dbReference type="CDD" id="cd02796">
    <property type="entry name" value="tRNA_bind_bactPheRS"/>
    <property type="match status" value="1"/>
</dbReference>
<dbReference type="PROSITE" id="PS50886">
    <property type="entry name" value="TRBD"/>
    <property type="match status" value="1"/>
</dbReference>
<dbReference type="InterPro" id="IPR012340">
    <property type="entry name" value="NA-bd_OB-fold"/>
</dbReference>
<dbReference type="SUPFAM" id="SSF50249">
    <property type="entry name" value="Nucleic acid-binding proteins"/>
    <property type="match status" value="1"/>
</dbReference>
<dbReference type="Gene3D" id="3.30.1940.10">
    <property type="entry name" value="YtpR-like"/>
    <property type="match status" value="1"/>
</dbReference>
<dbReference type="RefSeq" id="WP_134168062.1">
    <property type="nucleotide sequence ID" value="NZ_SODD01000004.1"/>
</dbReference>
<evidence type="ECO:0000256" key="3">
    <source>
        <dbReference type="PROSITE-ProRule" id="PRU00209"/>
    </source>
</evidence>
<keyword evidence="1 3" id="KW-0820">tRNA-binding</keyword>
<evidence type="ECO:0000256" key="1">
    <source>
        <dbReference type="ARBA" id="ARBA00022555"/>
    </source>
</evidence>
<evidence type="ECO:0000259" key="4">
    <source>
        <dbReference type="PROSITE" id="PS50886"/>
    </source>
</evidence>
<gene>
    <name evidence="5" type="ORF">EDD63_10458</name>
</gene>
<accession>A0A4R8A4J4</accession>
<dbReference type="Proteomes" id="UP000294743">
    <property type="component" value="Unassembled WGS sequence"/>
</dbReference>
<proteinExistence type="predicted"/>
<dbReference type="FunFam" id="2.40.50.140:FF:000045">
    <property type="entry name" value="Phenylalanine--tRNA ligase beta subunit"/>
    <property type="match status" value="1"/>
</dbReference>
<reference evidence="5 6" key="1">
    <citation type="submission" date="2019-03" db="EMBL/GenBank/DDBJ databases">
        <title>Genomic Encyclopedia of Type Strains, Phase IV (KMG-IV): sequencing the most valuable type-strain genomes for metagenomic binning, comparative biology and taxonomic classification.</title>
        <authorList>
            <person name="Goeker M."/>
        </authorList>
    </citation>
    <scope>NUCLEOTIDE SEQUENCE [LARGE SCALE GENOMIC DNA]</scope>
    <source>
        <strain evidence="5 6">DSM 28867</strain>
    </source>
</reference>
<dbReference type="InterPro" id="IPR033714">
    <property type="entry name" value="tRNA_bind_bactPheRS"/>
</dbReference>
<dbReference type="Pfam" id="PF01588">
    <property type="entry name" value="tRNA_bind"/>
    <property type="match status" value="1"/>
</dbReference>
<evidence type="ECO:0000313" key="6">
    <source>
        <dbReference type="Proteomes" id="UP000294743"/>
    </source>
</evidence>